<dbReference type="PROSITE" id="PS50857">
    <property type="entry name" value="COX2_CUA"/>
    <property type="match status" value="1"/>
</dbReference>
<name>A0ABY5MNB8_9HYPH</name>
<evidence type="ECO:0000256" key="7">
    <source>
        <dbReference type="ARBA" id="ARBA00022692"/>
    </source>
</evidence>
<keyword evidence="9" id="KW-1278">Translocase</keyword>
<reference evidence="22 23" key="1">
    <citation type="submission" date="2018-07" db="EMBL/GenBank/DDBJ databases">
        <title>Genome sequence of Nitratireductor thuwali#1536.</title>
        <authorList>
            <person name="Michoud G."/>
            <person name="Merlino G."/>
            <person name="Sefrji F.O."/>
            <person name="Daffonchio D."/>
        </authorList>
    </citation>
    <scope>NUCLEOTIDE SEQUENCE [LARGE SCALE GENOMIC DNA]</scope>
    <source>
        <strain evidence="23">Nit1536</strain>
    </source>
</reference>
<comment type="subcellular location">
    <subcellularLocation>
        <location evidence="1">Membrane</location>
        <topology evidence="1">Multi-pass membrane protein</topology>
    </subcellularLocation>
</comment>
<protein>
    <recommendedName>
        <fullName evidence="3">cytochrome-c oxidase</fullName>
        <ecNumber evidence="3">7.1.1.9</ecNumber>
    </recommendedName>
    <alternativeName>
        <fullName evidence="16">Cytochrome aa3 subunit 2</fullName>
    </alternativeName>
</protein>
<dbReference type="InterPro" id="IPR014222">
    <property type="entry name" value="Cyt_c_oxidase_su2"/>
</dbReference>
<dbReference type="InterPro" id="IPR002429">
    <property type="entry name" value="CcO_II-like_C"/>
</dbReference>
<evidence type="ECO:0000256" key="13">
    <source>
        <dbReference type="ARBA" id="ARBA00023008"/>
    </source>
</evidence>
<keyword evidence="8 18" id="KW-0479">Metal-binding</keyword>
<keyword evidence="6" id="KW-0679">Respiratory chain</keyword>
<accession>A0ABY5MNB8</accession>
<dbReference type="InterPro" id="IPR009056">
    <property type="entry name" value="Cyt_c-like_dom"/>
</dbReference>
<dbReference type="PROSITE" id="PS51257">
    <property type="entry name" value="PROKAR_LIPOPROTEIN"/>
    <property type="match status" value="1"/>
</dbReference>
<organism evidence="22 23">
    <name type="scientific">Nitratireductor thuwali</name>
    <dbReference type="NCBI Taxonomy" id="2267699"/>
    <lineage>
        <taxon>Bacteria</taxon>
        <taxon>Pseudomonadati</taxon>
        <taxon>Pseudomonadota</taxon>
        <taxon>Alphaproteobacteria</taxon>
        <taxon>Hyphomicrobiales</taxon>
        <taxon>Phyllobacteriaceae</taxon>
        <taxon>Nitratireductor</taxon>
    </lineage>
</organism>
<dbReference type="NCBIfam" id="TIGR02866">
    <property type="entry name" value="CoxB"/>
    <property type="match status" value="1"/>
</dbReference>
<dbReference type="PANTHER" id="PTHR22888">
    <property type="entry name" value="CYTOCHROME C OXIDASE, SUBUNIT II"/>
    <property type="match status" value="1"/>
</dbReference>
<proteinExistence type="inferred from homology"/>
<feature type="transmembrane region" description="Helical" evidence="19">
    <location>
        <begin position="54"/>
        <end position="74"/>
    </location>
</feature>
<evidence type="ECO:0000256" key="19">
    <source>
        <dbReference type="SAM" id="Phobius"/>
    </source>
</evidence>
<dbReference type="Gene3D" id="2.60.40.420">
    <property type="entry name" value="Cupredoxins - blue copper proteins"/>
    <property type="match status" value="1"/>
</dbReference>
<dbReference type="PROSITE" id="PS00078">
    <property type="entry name" value="COX2"/>
    <property type="match status" value="1"/>
</dbReference>
<evidence type="ECO:0000256" key="2">
    <source>
        <dbReference type="ARBA" id="ARBA00007866"/>
    </source>
</evidence>
<evidence type="ECO:0000256" key="15">
    <source>
        <dbReference type="ARBA" id="ARBA00024688"/>
    </source>
</evidence>
<evidence type="ECO:0000259" key="21">
    <source>
        <dbReference type="PROSITE" id="PS51007"/>
    </source>
</evidence>
<evidence type="ECO:0000256" key="6">
    <source>
        <dbReference type="ARBA" id="ARBA00022660"/>
    </source>
</evidence>
<evidence type="ECO:0000256" key="14">
    <source>
        <dbReference type="ARBA" id="ARBA00023136"/>
    </source>
</evidence>
<dbReference type="Pfam" id="PF00034">
    <property type="entry name" value="Cytochrom_C"/>
    <property type="match status" value="1"/>
</dbReference>
<gene>
    <name evidence="22" type="primary">ctaC_6</name>
    <name evidence="22" type="ORF">NTH_02598</name>
</gene>
<dbReference type="Proteomes" id="UP001342418">
    <property type="component" value="Chromosome"/>
</dbReference>
<evidence type="ECO:0000256" key="10">
    <source>
        <dbReference type="ARBA" id="ARBA00022982"/>
    </source>
</evidence>
<comment type="function">
    <text evidence="15">Subunits I and II form the functional core of the enzyme complex. Electrons originating in cytochrome c are transferred via heme a and Cu(A) to the binuclear center formed by heme a3 and Cu(B).</text>
</comment>
<dbReference type="InterPro" id="IPR001505">
    <property type="entry name" value="Copper_CuA"/>
</dbReference>
<keyword evidence="4" id="KW-0813">Transport</keyword>
<evidence type="ECO:0000256" key="17">
    <source>
        <dbReference type="ARBA" id="ARBA00047816"/>
    </source>
</evidence>
<dbReference type="SUPFAM" id="SSF49503">
    <property type="entry name" value="Cupredoxins"/>
    <property type="match status" value="1"/>
</dbReference>
<evidence type="ECO:0000256" key="5">
    <source>
        <dbReference type="ARBA" id="ARBA00022617"/>
    </source>
</evidence>
<sequence length="345" mass="37379">MRACRNTRQHDNSKGSSRLAVLLALSVVLLQGCSQVQSSLDPASRSAALIANLWWGMLIVGTAILVAVLLALFIALRRGRGPVERPLSARGSFLLVLAGGVATPMVVILAMIVVGVSMGREIGDRPDSGPIVEVIGRLWWWELRYLDENGDLIATTANEMHVPVGQPVRLRLISENVIHSFWVPQLQGKTDLIPGQVNESWIEAERAGVYRGQCSEYCGQQHALMSFLVVADPPEEFEQWLSRQAEPANDPQSSQEERGQQVFLEQGCVGCHAVRGLSAAGEIGPDLTHLASRRTLAAATIPNTKGHLGGWITDPQHVKPGNQMPSTVMEPGDLQALLAFLGSLE</sequence>
<keyword evidence="23" id="KW-1185">Reference proteome</keyword>
<dbReference type="PROSITE" id="PS51007">
    <property type="entry name" value="CYTC"/>
    <property type="match status" value="1"/>
</dbReference>
<evidence type="ECO:0000313" key="23">
    <source>
        <dbReference type="Proteomes" id="UP001342418"/>
    </source>
</evidence>
<evidence type="ECO:0000256" key="16">
    <source>
        <dbReference type="ARBA" id="ARBA00031399"/>
    </source>
</evidence>
<keyword evidence="13" id="KW-0186">Copper</keyword>
<keyword evidence="5 18" id="KW-0349">Heme</keyword>
<dbReference type="CDD" id="cd04213">
    <property type="entry name" value="CuRO_CcO_Caa3_II"/>
    <property type="match status" value="1"/>
</dbReference>
<keyword evidence="12 18" id="KW-0408">Iron</keyword>
<evidence type="ECO:0000256" key="12">
    <source>
        <dbReference type="ARBA" id="ARBA00023004"/>
    </source>
</evidence>
<keyword evidence="7 19" id="KW-0812">Transmembrane</keyword>
<dbReference type="SUPFAM" id="SSF46626">
    <property type="entry name" value="Cytochrome c"/>
    <property type="match status" value="1"/>
</dbReference>
<dbReference type="EC" id="7.1.1.9" evidence="3"/>
<evidence type="ECO:0000256" key="9">
    <source>
        <dbReference type="ARBA" id="ARBA00022967"/>
    </source>
</evidence>
<dbReference type="InterPro" id="IPR036257">
    <property type="entry name" value="Cyt_c_oxidase_su2_TM_sf"/>
</dbReference>
<evidence type="ECO:0000256" key="4">
    <source>
        <dbReference type="ARBA" id="ARBA00022448"/>
    </source>
</evidence>
<dbReference type="Gene3D" id="1.10.287.90">
    <property type="match status" value="1"/>
</dbReference>
<dbReference type="PANTHER" id="PTHR22888:SF9">
    <property type="entry name" value="CYTOCHROME C OXIDASE SUBUNIT 2"/>
    <property type="match status" value="1"/>
</dbReference>
<evidence type="ECO:0000256" key="18">
    <source>
        <dbReference type="PROSITE-ProRule" id="PRU00433"/>
    </source>
</evidence>
<dbReference type="Pfam" id="PF00116">
    <property type="entry name" value="COX2"/>
    <property type="match status" value="1"/>
</dbReference>
<keyword evidence="10" id="KW-0249">Electron transport</keyword>
<dbReference type="InterPro" id="IPR036909">
    <property type="entry name" value="Cyt_c-like_dom_sf"/>
</dbReference>
<feature type="domain" description="Cytochrome c" evidence="21">
    <location>
        <begin position="254"/>
        <end position="345"/>
    </location>
</feature>
<evidence type="ECO:0000259" key="20">
    <source>
        <dbReference type="PROSITE" id="PS50857"/>
    </source>
</evidence>
<evidence type="ECO:0000256" key="3">
    <source>
        <dbReference type="ARBA" id="ARBA00012949"/>
    </source>
</evidence>
<evidence type="ECO:0000256" key="11">
    <source>
        <dbReference type="ARBA" id="ARBA00022989"/>
    </source>
</evidence>
<evidence type="ECO:0000256" key="8">
    <source>
        <dbReference type="ARBA" id="ARBA00022723"/>
    </source>
</evidence>
<comment type="similarity">
    <text evidence="2">Belongs to the cytochrome c oxidase subunit 2 family.</text>
</comment>
<evidence type="ECO:0000256" key="1">
    <source>
        <dbReference type="ARBA" id="ARBA00004141"/>
    </source>
</evidence>
<dbReference type="InterPro" id="IPR034236">
    <property type="entry name" value="CuRO_CcO_Caa3_II"/>
</dbReference>
<keyword evidence="14 19" id="KW-0472">Membrane</keyword>
<dbReference type="EMBL" id="CP030941">
    <property type="protein sequence ID" value="UUP18118.1"/>
    <property type="molecule type" value="Genomic_DNA"/>
</dbReference>
<feature type="domain" description="Cytochrome oxidase subunit II copper A binding" evidence="20">
    <location>
        <begin position="127"/>
        <end position="243"/>
    </location>
</feature>
<evidence type="ECO:0000313" key="22">
    <source>
        <dbReference type="EMBL" id="UUP18118.1"/>
    </source>
</evidence>
<feature type="transmembrane region" description="Helical" evidence="19">
    <location>
        <begin position="94"/>
        <end position="118"/>
    </location>
</feature>
<keyword evidence="11 19" id="KW-1133">Transmembrane helix</keyword>
<dbReference type="InterPro" id="IPR045187">
    <property type="entry name" value="CcO_II"/>
</dbReference>
<dbReference type="InterPro" id="IPR008972">
    <property type="entry name" value="Cupredoxin"/>
</dbReference>
<comment type="catalytic activity">
    <reaction evidence="17">
        <text>4 Fe(II)-[cytochrome c] + O2 + 8 H(+)(in) = 4 Fe(III)-[cytochrome c] + 2 H2O + 4 H(+)(out)</text>
        <dbReference type="Rhea" id="RHEA:11436"/>
        <dbReference type="Rhea" id="RHEA-COMP:10350"/>
        <dbReference type="Rhea" id="RHEA-COMP:14399"/>
        <dbReference type="ChEBI" id="CHEBI:15377"/>
        <dbReference type="ChEBI" id="CHEBI:15378"/>
        <dbReference type="ChEBI" id="CHEBI:15379"/>
        <dbReference type="ChEBI" id="CHEBI:29033"/>
        <dbReference type="ChEBI" id="CHEBI:29034"/>
        <dbReference type="EC" id="7.1.1.9"/>
    </reaction>
</comment>